<evidence type="ECO:0000313" key="2">
    <source>
        <dbReference type="Proteomes" id="UP001138997"/>
    </source>
</evidence>
<organism evidence="1 2">
    <name type="scientific">Kineosporia babensis</name>
    <dbReference type="NCBI Taxonomy" id="499548"/>
    <lineage>
        <taxon>Bacteria</taxon>
        <taxon>Bacillati</taxon>
        <taxon>Actinomycetota</taxon>
        <taxon>Actinomycetes</taxon>
        <taxon>Kineosporiales</taxon>
        <taxon>Kineosporiaceae</taxon>
        <taxon>Kineosporia</taxon>
    </lineage>
</organism>
<dbReference type="Pfam" id="PF01019">
    <property type="entry name" value="G_glu_transpept"/>
    <property type="match status" value="1"/>
</dbReference>
<dbReference type="PRINTS" id="PR01210">
    <property type="entry name" value="GGTRANSPTASE"/>
</dbReference>
<comment type="caution">
    <text evidence="1">The sequence shown here is derived from an EMBL/GenBank/DDBJ whole genome shotgun (WGS) entry which is preliminary data.</text>
</comment>
<accession>A0A9X1NEH7</accession>
<dbReference type="AlphaFoldDB" id="A0A9X1NEH7"/>
<dbReference type="EC" id="2.3.2.2" evidence="1"/>
<dbReference type="InterPro" id="IPR043137">
    <property type="entry name" value="GGT_ssub_C"/>
</dbReference>
<reference evidence="1" key="1">
    <citation type="submission" date="2021-11" db="EMBL/GenBank/DDBJ databases">
        <title>Streptomyces corallinus and Kineosporia corallina sp. nov., two new coral-derived marine actinobacteria.</title>
        <authorList>
            <person name="Buangrab K."/>
            <person name="Sutthacheep M."/>
            <person name="Yeemin T."/>
            <person name="Harunari E."/>
            <person name="Igarashi Y."/>
            <person name="Sripreechasak P."/>
            <person name="Kanchanasin P."/>
            <person name="Tanasupawat S."/>
            <person name="Phongsopitanun W."/>
        </authorList>
    </citation>
    <scope>NUCLEOTIDE SEQUENCE</scope>
    <source>
        <strain evidence="1">JCM 31032</strain>
    </source>
</reference>
<keyword evidence="1" id="KW-0012">Acyltransferase</keyword>
<protein>
    <submittedName>
        <fullName evidence="1">Gamma-glutamyltransferase</fullName>
        <ecNumber evidence="1">2.3.2.2</ecNumber>
    </submittedName>
</protein>
<dbReference type="Proteomes" id="UP001138997">
    <property type="component" value="Unassembled WGS sequence"/>
</dbReference>
<keyword evidence="2" id="KW-1185">Reference proteome</keyword>
<dbReference type="InterPro" id="IPR052896">
    <property type="entry name" value="GGT-like_enzyme"/>
</dbReference>
<dbReference type="SUPFAM" id="SSF56235">
    <property type="entry name" value="N-terminal nucleophile aminohydrolases (Ntn hydrolases)"/>
    <property type="match status" value="1"/>
</dbReference>
<dbReference type="RefSeq" id="WP_231445046.1">
    <property type="nucleotide sequence ID" value="NZ_JAJOMB010000012.1"/>
</dbReference>
<evidence type="ECO:0000313" key="1">
    <source>
        <dbReference type="EMBL" id="MCD5313652.1"/>
    </source>
</evidence>
<dbReference type="EMBL" id="JAJOMB010000012">
    <property type="protein sequence ID" value="MCD5313652.1"/>
    <property type="molecule type" value="Genomic_DNA"/>
</dbReference>
<proteinExistence type="predicted"/>
<dbReference type="GO" id="GO:0103068">
    <property type="term" value="F:leukotriene C4 gamma-glutamyl transferase activity"/>
    <property type="evidence" value="ECO:0007669"/>
    <property type="project" value="UniProtKB-EC"/>
</dbReference>
<dbReference type="PANTHER" id="PTHR43881">
    <property type="entry name" value="GAMMA-GLUTAMYLTRANSPEPTIDASE (AFU_ORTHOLOGUE AFUA_4G13580)"/>
    <property type="match status" value="1"/>
</dbReference>
<keyword evidence="1" id="KW-0808">Transferase</keyword>
<gene>
    <name evidence="1" type="ORF">LR394_22335</name>
</gene>
<dbReference type="PANTHER" id="PTHR43881:SF1">
    <property type="entry name" value="GAMMA-GLUTAMYLTRANSPEPTIDASE (AFU_ORTHOLOGUE AFUA_4G13580)"/>
    <property type="match status" value="1"/>
</dbReference>
<sequence>MPSLIARRSVATGTLGAVAAGSRTAAGIGLAALLEGGNAFDAVVAACLAETVALPSKCGLAGDVVALYVRAGDEAPTSMISLGGAAAGLYEAAAAQGWKVPATGGLSVGVPGAPAGYDRLAEIGRLGRKRLTAPAQALAERGMVWSPMSVLLAQEARGLLGEYQPGGVVYAPASGPLAAGSVLPLPGMAKLLAEYSDKGQELFAERVGESVVRRVAEAGGVLTLGDLAPVKVDEAPAYGVETACGRLWATNAPTYGRALSEVFAKRHPAEVSPELVREVLARQARGELVPTGEGTSTVAAVDLEGNAVVVVHSNSFPQFGSGLVVEEYDLVLSNRAGRGFAFEPGHPNAPMPGRRPLTTLHAWGTQHADGWLLGATPGGEQQVPWNAGLLSELLPTARTEGDLGEALARARWQLSPSGEIRREGVEIAEYGARSSHVMVRTAPDRATAAADPRWDGEAIAV</sequence>
<name>A0A9X1NEH7_9ACTN</name>
<dbReference type="InterPro" id="IPR029055">
    <property type="entry name" value="Ntn_hydrolases_N"/>
</dbReference>
<dbReference type="Gene3D" id="3.60.20.40">
    <property type="match status" value="1"/>
</dbReference>